<dbReference type="Pfam" id="PF00535">
    <property type="entry name" value="Glycos_transf_2"/>
    <property type="match status" value="1"/>
</dbReference>
<dbReference type="EMBL" id="DQ832182">
    <property type="protein sequence ID" value="ABH02995.1"/>
    <property type="molecule type" value="Genomic_DNA"/>
</dbReference>
<evidence type="ECO:0000313" key="2">
    <source>
        <dbReference type="EMBL" id="ABH02995.1"/>
    </source>
</evidence>
<feature type="domain" description="Glycosyltransferase 2-like" evidence="1">
    <location>
        <begin position="5"/>
        <end position="129"/>
    </location>
</feature>
<accession>Q0PHZ6</accession>
<proteinExistence type="predicted"/>
<dbReference type="GO" id="GO:0016758">
    <property type="term" value="F:hexosyltransferase activity"/>
    <property type="evidence" value="ECO:0007669"/>
    <property type="project" value="UniProtKB-ARBA"/>
</dbReference>
<dbReference type="Gene3D" id="3.90.550.10">
    <property type="entry name" value="Spore Coat Polysaccharide Biosynthesis Protein SpsA, Chain A"/>
    <property type="match status" value="1"/>
</dbReference>
<dbReference type="PANTHER" id="PTHR22916">
    <property type="entry name" value="GLYCOSYLTRANSFERASE"/>
    <property type="match status" value="1"/>
</dbReference>
<dbReference type="InterPro" id="IPR001173">
    <property type="entry name" value="Glyco_trans_2-like"/>
</dbReference>
<dbReference type="PANTHER" id="PTHR22916:SF3">
    <property type="entry name" value="UDP-GLCNAC:BETAGAL BETA-1,3-N-ACETYLGLUCOSAMINYLTRANSFERASE-LIKE PROTEIN 1"/>
    <property type="match status" value="1"/>
</dbReference>
<dbReference type="CDD" id="cd00761">
    <property type="entry name" value="Glyco_tranf_GTA_type"/>
    <property type="match status" value="1"/>
</dbReference>
<protein>
    <submittedName>
        <fullName evidence="2">SpaL</fullName>
    </submittedName>
</protein>
<evidence type="ECO:0000259" key="1">
    <source>
        <dbReference type="Pfam" id="PF00535"/>
    </source>
</evidence>
<name>Q0PHZ6_SPIAU</name>
<dbReference type="SUPFAM" id="SSF53448">
    <property type="entry name" value="Nucleotide-diphospho-sugar transferases"/>
    <property type="match status" value="1"/>
</dbReference>
<reference evidence="2" key="1">
    <citation type="submission" date="2006-06" db="EMBL/GenBank/DDBJ databases">
        <title>LGLA, the large glycolipid of Spirochaeta aurantia.</title>
        <authorList>
            <person name="Paul C.J."/>
            <person name="Vinogradov E."/>
            <person name="Tapping R.I."/>
            <person name="Perry M.B."/>
            <person name="Moyles D."/>
            <person name="Kropinski A.M."/>
        </authorList>
    </citation>
    <scope>NUCLEOTIDE SEQUENCE</scope>
</reference>
<dbReference type="CAZy" id="GT2">
    <property type="family name" value="Glycosyltransferase Family 2"/>
</dbReference>
<organism evidence="2">
    <name type="scientific">Spirochaeta aurantia</name>
    <dbReference type="NCBI Taxonomy" id="147"/>
    <lineage>
        <taxon>Bacteria</taxon>
        <taxon>Pseudomonadati</taxon>
        <taxon>Spirochaetota</taxon>
        <taxon>Spirochaetia</taxon>
        <taxon>Spirochaetales</taxon>
        <taxon>Spirochaetaceae</taxon>
        <taxon>Spirochaeta</taxon>
    </lineage>
</organism>
<sequence>MSLVTIITPAFNSERTIEEAIQSVLDQTFVDWQLIVVVDLGTVDSTLAIVDRYAAQDPRISRIHITNGRGLALSRNAGMAAVKSRYVAFLDADDTWLPQKLELQLAALSRTKSAICCTAYCRMSEDGSRLGHALGVPRVIRYSDLLKYDYVGMSTAMVDLDQTGKFEMKEQLMEDYLVWLSLTKAGHRCVGINSVQMHWRVSDTSRSNSKAKQIRMKWQVLRHDESLGLFRALWSMTAYALTGLLRYSRF</sequence>
<dbReference type="AlphaFoldDB" id="Q0PHZ6"/>
<dbReference type="InterPro" id="IPR029044">
    <property type="entry name" value="Nucleotide-diphossugar_trans"/>
</dbReference>